<evidence type="ECO:0000313" key="2">
    <source>
        <dbReference type="Proteomes" id="UP001153332"/>
    </source>
</evidence>
<organism evidence="1 2">
    <name type="scientific">Lasiodiplodia mahajangana</name>
    <dbReference type="NCBI Taxonomy" id="1108764"/>
    <lineage>
        <taxon>Eukaryota</taxon>
        <taxon>Fungi</taxon>
        <taxon>Dikarya</taxon>
        <taxon>Ascomycota</taxon>
        <taxon>Pezizomycotina</taxon>
        <taxon>Dothideomycetes</taxon>
        <taxon>Dothideomycetes incertae sedis</taxon>
        <taxon>Botryosphaeriales</taxon>
        <taxon>Botryosphaeriaceae</taxon>
        <taxon>Lasiodiplodia</taxon>
    </lineage>
</organism>
<name>A0ACC2JYQ3_9PEZI</name>
<accession>A0ACC2JYQ3</accession>
<dbReference type="Proteomes" id="UP001153332">
    <property type="component" value="Unassembled WGS sequence"/>
</dbReference>
<gene>
    <name evidence="1" type="ORF">O1611_g1018</name>
</gene>
<comment type="caution">
    <text evidence="1">The sequence shown here is derived from an EMBL/GenBank/DDBJ whole genome shotgun (WGS) entry which is preliminary data.</text>
</comment>
<dbReference type="EMBL" id="JAPUUL010000106">
    <property type="protein sequence ID" value="KAJ8132604.1"/>
    <property type="molecule type" value="Genomic_DNA"/>
</dbReference>
<keyword evidence="2" id="KW-1185">Reference proteome</keyword>
<proteinExistence type="predicted"/>
<sequence length="229" mass="25698">MKAFRILGAALLIASTVSGWDVSKRCEDYPDLCLLSFIWCDYKGHCSLPPNTYPKDITSNTEYPLILSHTNYTIRWQAKNQTNVPIRLRWRLDNLIWETNVTGTEFIFNADAILSSFPTPQSPDASVADAWFSASRSPSNIISIGRADRNASTAESIADSSQQFIVQSLWMEDYLATQVKIEYSKWKFGVGLGVGLGVPFLLAITVLITWLVCKKTMKRPGEKHVETTP</sequence>
<evidence type="ECO:0000313" key="1">
    <source>
        <dbReference type="EMBL" id="KAJ8132604.1"/>
    </source>
</evidence>
<reference evidence="1" key="1">
    <citation type="submission" date="2022-12" db="EMBL/GenBank/DDBJ databases">
        <title>Genome Sequence of Lasiodiplodia mahajangana.</title>
        <authorList>
            <person name="Buettner E."/>
        </authorList>
    </citation>
    <scope>NUCLEOTIDE SEQUENCE</scope>
    <source>
        <strain evidence="1">VT137</strain>
    </source>
</reference>
<protein>
    <submittedName>
        <fullName evidence="1">Uncharacterized protein</fullName>
    </submittedName>
</protein>